<dbReference type="NCBIfam" id="TIGR02727">
    <property type="entry name" value="MTHFS_bact"/>
    <property type="match status" value="1"/>
</dbReference>
<dbReference type="GO" id="GO:0030272">
    <property type="term" value="F:5-formyltetrahydrofolate cyclo-ligase activity"/>
    <property type="evidence" value="ECO:0007669"/>
    <property type="project" value="UniProtKB-EC"/>
</dbReference>
<feature type="binding site" evidence="4">
    <location>
        <begin position="9"/>
        <end position="13"/>
    </location>
    <ligand>
        <name>ATP</name>
        <dbReference type="ChEBI" id="CHEBI:30616"/>
    </ligand>
</feature>
<sequence>MDERTIVTKRDVRTRMLQERSRLARDPGLQRNFRTALESLLTRLPRGLCAGGYVPFRGELDIPESLFVRDHFMILALPYSFAEGRMVYLRRGTGDLEKDALGVPAPKLEGGSEVVPDVLFVPCVAYSTLGHRLGYGKGCFDRYLAACEPRPVTIGVAYSALRAEAALFEAHDERLDALLTEKGVVDVSGRLAELCAPKDAKKPR</sequence>
<protein>
    <recommendedName>
        <fullName evidence="5">5-formyltetrahydrofolate cyclo-ligase</fullName>
        <ecNumber evidence="5">6.3.3.2</ecNumber>
    </recommendedName>
</protein>
<comment type="cofactor">
    <cofactor evidence="5">
        <name>Mg(2+)</name>
        <dbReference type="ChEBI" id="CHEBI:18420"/>
    </cofactor>
</comment>
<dbReference type="PIRSF" id="PIRSF006806">
    <property type="entry name" value="FTHF_cligase"/>
    <property type="match status" value="1"/>
</dbReference>
<dbReference type="InterPro" id="IPR037171">
    <property type="entry name" value="NagB/RpiA_transferase-like"/>
</dbReference>
<dbReference type="SUPFAM" id="SSF100950">
    <property type="entry name" value="NagB/RpiA/CoA transferase-like"/>
    <property type="match status" value="1"/>
</dbReference>
<dbReference type="GO" id="GO:0035999">
    <property type="term" value="P:tetrahydrofolate interconversion"/>
    <property type="evidence" value="ECO:0007669"/>
    <property type="project" value="TreeGrafter"/>
</dbReference>
<keyword evidence="6" id="KW-0436">Ligase</keyword>
<proteinExistence type="inferred from homology"/>
<evidence type="ECO:0000256" key="4">
    <source>
        <dbReference type="PIRSR" id="PIRSR006806-1"/>
    </source>
</evidence>
<dbReference type="KEGG" id="sutt:SUTMEG_01320"/>
<reference evidence="6 7" key="1">
    <citation type="journal article" date="2018" name="Int. J. Syst. Evol. Microbiol.">
        <title>Mesosutterella multiformis gen. nov., sp. nov., a member of the family Sutterellaceae and Sutterella megalosphaeroides sp. nov., isolated from human faeces.</title>
        <authorList>
            <person name="Sakamoto M."/>
            <person name="Ikeyama N."/>
            <person name="Kunihiro T."/>
            <person name="Iino T."/>
            <person name="Yuki M."/>
            <person name="Ohkuma M."/>
        </authorList>
    </citation>
    <scope>NUCLEOTIDE SEQUENCE [LARGE SCALE GENOMIC DNA]</scope>
    <source>
        <strain evidence="6 7">6FBBBH3</strain>
    </source>
</reference>
<dbReference type="EMBL" id="AP018786">
    <property type="protein sequence ID" value="BBF22241.1"/>
    <property type="molecule type" value="Genomic_DNA"/>
</dbReference>
<keyword evidence="2 4" id="KW-0547">Nucleotide-binding</keyword>
<organism evidence="6 7">
    <name type="scientific">Sutterella megalosphaeroides</name>
    <dbReference type="NCBI Taxonomy" id="2494234"/>
    <lineage>
        <taxon>Bacteria</taxon>
        <taxon>Pseudomonadati</taxon>
        <taxon>Pseudomonadota</taxon>
        <taxon>Betaproteobacteria</taxon>
        <taxon>Burkholderiales</taxon>
        <taxon>Sutterellaceae</taxon>
        <taxon>Sutterella</taxon>
    </lineage>
</organism>
<dbReference type="PANTHER" id="PTHR23407">
    <property type="entry name" value="ATPASE INHIBITOR/5-FORMYLTETRAHYDROFOLATE CYCLO-LIGASE"/>
    <property type="match status" value="1"/>
</dbReference>
<dbReference type="InterPro" id="IPR002698">
    <property type="entry name" value="FTHF_cligase"/>
</dbReference>
<keyword evidence="3 4" id="KW-0067">ATP-binding</keyword>
<dbReference type="InterPro" id="IPR024185">
    <property type="entry name" value="FTHF_cligase-like_sf"/>
</dbReference>
<evidence type="ECO:0000313" key="6">
    <source>
        <dbReference type="EMBL" id="BBF22241.1"/>
    </source>
</evidence>
<evidence type="ECO:0000256" key="3">
    <source>
        <dbReference type="ARBA" id="ARBA00022840"/>
    </source>
</evidence>
<keyword evidence="5" id="KW-0479">Metal-binding</keyword>
<evidence type="ECO:0000256" key="5">
    <source>
        <dbReference type="RuleBase" id="RU361279"/>
    </source>
</evidence>
<comment type="similarity">
    <text evidence="1 5">Belongs to the 5-formyltetrahydrofolate cyclo-ligase family.</text>
</comment>
<gene>
    <name evidence="6" type="ORF">SUTMEG_01320</name>
</gene>
<dbReference type="Proteomes" id="UP000271003">
    <property type="component" value="Chromosome"/>
</dbReference>
<dbReference type="GO" id="GO:0005524">
    <property type="term" value="F:ATP binding"/>
    <property type="evidence" value="ECO:0007669"/>
    <property type="project" value="UniProtKB-KW"/>
</dbReference>
<keyword evidence="7" id="KW-1185">Reference proteome</keyword>
<evidence type="ECO:0000256" key="2">
    <source>
        <dbReference type="ARBA" id="ARBA00022741"/>
    </source>
</evidence>
<dbReference type="AlphaFoldDB" id="A0A2Z6I705"/>
<evidence type="ECO:0000313" key="7">
    <source>
        <dbReference type="Proteomes" id="UP000271003"/>
    </source>
</evidence>
<name>A0A2Z6I705_9BURK</name>
<dbReference type="GO" id="GO:0046872">
    <property type="term" value="F:metal ion binding"/>
    <property type="evidence" value="ECO:0007669"/>
    <property type="project" value="UniProtKB-KW"/>
</dbReference>
<dbReference type="EC" id="6.3.3.2" evidence="5"/>
<dbReference type="PANTHER" id="PTHR23407:SF1">
    <property type="entry name" value="5-FORMYLTETRAHYDROFOLATE CYCLO-LIGASE"/>
    <property type="match status" value="1"/>
</dbReference>
<evidence type="ECO:0000256" key="1">
    <source>
        <dbReference type="ARBA" id="ARBA00010638"/>
    </source>
</evidence>
<dbReference type="Pfam" id="PF01812">
    <property type="entry name" value="5-FTHF_cyc-lig"/>
    <property type="match status" value="1"/>
</dbReference>
<keyword evidence="5" id="KW-0460">Magnesium</keyword>
<dbReference type="RefSeq" id="WP_269460464.1">
    <property type="nucleotide sequence ID" value="NZ_AP018786.1"/>
</dbReference>
<feature type="binding site" evidence="4">
    <location>
        <position position="54"/>
    </location>
    <ligand>
        <name>substrate</name>
    </ligand>
</feature>
<accession>A0A2Z6I705</accession>
<dbReference type="Gene3D" id="3.40.50.10420">
    <property type="entry name" value="NagB/RpiA/CoA transferase-like"/>
    <property type="match status" value="1"/>
</dbReference>
<dbReference type="GO" id="GO:0009396">
    <property type="term" value="P:folic acid-containing compound biosynthetic process"/>
    <property type="evidence" value="ECO:0007669"/>
    <property type="project" value="TreeGrafter"/>
</dbReference>
<comment type="catalytic activity">
    <reaction evidence="5">
        <text>(6S)-5-formyl-5,6,7,8-tetrahydrofolate + ATP = (6R)-5,10-methenyltetrahydrofolate + ADP + phosphate</text>
        <dbReference type="Rhea" id="RHEA:10488"/>
        <dbReference type="ChEBI" id="CHEBI:30616"/>
        <dbReference type="ChEBI" id="CHEBI:43474"/>
        <dbReference type="ChEBI" id="CHEBI:57455"/>
        <dbReference type="ChEBI" id="CHEBI:57457"/>
        <dbReference type="ChEBI" id="CHEBI:456216"/>
        <dbReference type="EC" id="6.3.3.2"/>
    </reaction>
</comment>
<feature type="binding site" evidence="4">
    <location>
        <position position="59"/>
    </location>
    <ligand>
        <name>substrate</name>
    </ligand>
</feature>